<feature type="transmembrane region" description="Helical" evidence="6">
    <location>
        <begin position="156"/>
        <end position="175"/>
    </location>
</feature>
<feature type="transmembrane region" description="Helical" evidence="6">
    <location>
        <begin position="12"/>
        <end position="30"/>
    </location>
</feature>
<keyword evidence="8" id="KW-1185">Reference proteome</keyword>
<comment type="subcellular location">
    <subcellularLocation>
        <location evidence="1">Membrane</location>
        <topology evidence="1">Multi-pass membrane protein</topology>
    </subcellularLocation>
</comment>
<dbReference type="OrthoDB" id="9793390at2"/>
<feature type="transmembrane region" description="Helical" evidence="6">
    <location>
        <begin position="36"/>
        <end position="57"/>
    </location>
</feature>
<sequence>MEQSPLIESNIRTIKNTLLIFLAIVGIMIIKALSGLLIPLAFAIFVGLMLQPVILYLDKKNWPYSVSITLITILTLGFLFLIGLIVFDTGAQIVDQKDKLLAQIDAKFIDIIDQLSFIPGVSSVETSGFIQTLNKLISVDFLLSTSGIVAGQLGTFTFNFILSAIYLVAVLGSIVRYEKYIGYLEGDDQKGKERLINSFLEIKTAIVSYMKVKFFTSFCTGVFFGSISWIFGVDFALFWGFLAFLLNFIPTVGSIAATIPPVLLGLIQIDSTGSFFLFIGLLIATQFIWGNVIEPLLMGSSVALNTVTVILGLVVWGYIWGVAGMLLSVPLIVLARVILAQIPDADMLVKLMGRSELKKQKA</sequence>
<accession>A0A1I0QFD9</accession>
<keyword evidence="3 6" id="KW-0812">Transmembrane</keyword>
<feature type="transmembrane region" description="Helical" evidence="6">
    <location>
        <begin position="275"/>
        <end position="293"/>
    </location>
</feature>
<evidence type="ECO:0000256" key="1">
    <source>
        <dbReference type="ARBA" id="ARBA00004141"/>
    </source>
</evidence>
<dbReference type="AlphaFoldDB" id="A0A1I0QFD9"/>
<dbReference type="PANTHER" id="PTHR21716:SF64">
    <property type="entry name" value="AI-2 TRANSPORT PROTEIN TQSA"/>
    <property type="match status" value="1"/>
</dbReference>
<keyword evidence="4 6" id="KW-1133">Transmembrane helix</keyword>
<dbReference type="Proteomes" id="UP000199437">
    <property type="component" value="Unassembled WGS sequence"/>
</dbReference>
<dbReference type="GeneID" id="99986978"/>
<evidence type="ECO:0000313" key="8">
    <source>
        <dbReference type="Proteomes" id="UP000199437"/>
    </source>
</evidence>
<keyword evidence="5 6" id="KW-0472">Membrane</keyword>
<protein>
    <submittedName>
        <fullName evidence="7">Predicted PurR-regulated permease PerM</fullName>
    </submittedName>
</protein>
<evidence type="ECO:0000256" key="6">
    <source>
        <dbReference type="SAM" id="Phobius"/>
    </source>
</evidence>
<dbReference type="RefSeq" id="WP_090258700.1">
    <property type="nucleotide sequence ID" value="NZ_FOIR01000002.1"/>
</dbReference>
<organism evidence="7 8">
    <name type="scientific">Roseivirga pacifica</name>
    <dbReference type="NCBI Taxonomy" id="1267423"/>
    <lineage>
        <taxon>Bacteria</taxon>
        <taxon>Pseudomonadati</taxon>
        <taxon>Bacteroidota</taxon>
        <taxon>Cytophagia</taxon>
        <taxon>Cytophagales</taxon>
        <taxon>Roseivirgaceae</taxon>
        <taxon>Roseivirga</taxon>
    </lineage>
</organism>
<name>A0A1I0QFD9_9BACT</name>
<feature type="transmembrane region" description="Helical" evidence="6">
    <location>
        <begin position="212"/>
        <end position="231"/>
    </location>
</feature>
<feature type="transmembrane region" description="Helical" evidence="6">
    <location>
        <begin position="313"/>
        <end position="339"/>
    </location>
</feature>
<gene>
    <name evidence="7" type="ORF">SAMN05216290_2273</name>
</gene>
<evidence type="ECO:0000256" key="2">
    <source>
        <dbReference type="ARBA" id="ARBA00009773"/>
    </source>
</evidence>
<evidence type="ECO:0000256" key="3">
    <source>
        <dbReference type="ARBA" id="ARBA00022692"/>
    </source>
</evidence>
<dbReference type="GO" id="GO:0055085">
    <property type="term" value="P:transmembrane transport"/>
    <property type="evidence" value="ECO:0007669"/>
    <property type="project" value="TreeGrafter"/>
</dbReference>
<dbReference type="STRING" id="1267423.SAMN05216290_2273"/>
<evidence type="ECO:0000313" key="7">
    <source>
        <dbReference type="EMBL" id="SEW25619.1"/>
    </source>
</evidence>
<feature type="transmembrane region" description="Helical" evidence="6">
    <location>
        <begin position="64"/>
        <end position="87"/>
    </location>
</feature>
<dbReference type="Pfam" id="PF01594">
    <property type="entry name" value="AI-2E_transport"/>
    <property type="match status" value="1"/>
</dbReference>
<reference evidence="8" key="1">
    <citation type="submission" date="2016-10" db="EMBL/GenBank/DDBJ databases">
        <authorList>
            <person name="Varghese N."/>
            <person name="Submissions S."/>
        </authorList>
    </citation>
    <scope>NUCLEOTIDE SEQUENCE [LARGE SCALE GENOMIC DNA]</scope>
    <source>
        <strain evidence="8">CGMCC 1.12402</strain>
    </source>
</reference>
<feature type="transmembrane region" description="Helical" evidence="6">
    <location>
        <begin position="237"/>
        <end position="263"/>
    </location>
</feature>
<evidence type="ECO:0000256" key="5">
    <source>
        <dbReference type="ARBA" id="ARBA00023136"/>
    </source>
</evidence>
<comment type="similarity">
    <text evidence="2">Belongs to the autoinducer-2 exporter (AI-2E) (TC 2.A.86) family.</text>
</comment>
<proteinExistence type="inferred from homology"/>
<dbReference type="EMBL" id="FOIR01000002">
    <property type="protein sequence ID" value="SEW25619.1"/>
    <property type="molecule type" value="Genomic_DNA"/>
</dbReference>
<dbReference type="InterPro" id="IPR002549">
    <property type="entry name" value="AI-2E-like"/>
</dbReference>
<dbReference type="GO" id="GO:0016020">
    <property type="term" value="C:membrane"/>
    <property type="evidence" value="ECO:0007669"/>
    <property type="project" value="UniProtKB-SubCell"/>
</dbReference>
<evidence type="ECO:0000256" key="4">
    <source>
        <dbReference type="ARBA" id="ARBA00022989"/>
    </source>
</evidence>
<dbReference type="PANTHER" id="PTHR21716">
    <property type="entry name" value="TRANSMEMBRANE PROTEIN"/>
    <property type="match status" value="1"/>
</dbReference>